<evidence type="ECO:0000313" key="6">
    <source>
        <dbReference type="Proteomes" id="UP000538292"/>
    </source>
</evidence>
<keyword evidence="2" id="KW-0238">DNA-binding</keyword>
<dbReference type="Proteomes" id="UP000538292">
    <property type="component" value="Unassembled WGS sequence"/>
</dbReference>
<evidence type="ECO:0000256" key="3">
    <source>
        <dbReference type="ARBA" id="ARBA00023163"/>
    </source>
</evidence>
<evidence type="ECO:0000259" key="4">
    <source>
        <dbReference type="PROSITE" id="PS50995"/>
    </source>
</evidence>
<dbReference type="Gene3D" id="1.10.10.10">
    <property type="entry name" value="Winged helix-like DNA-binding domain superfamily/Winged helix DNA-binding domain"/>
    <property type="match status" value="1"/>
</dbReference>
<keyword evidence="6" id="KW-1185">Reference proteome</keyword>
<gene>
    <name evidence="5" type="ORF">H2C83_06785</name>
</gene>
<dbReference type="SUPFAM" id="SSF46785">
    <property type="entry name" value="Winged helix' DNA-binding domain"/>
    <property type="match status" value="1"/>
</dbReference>
<proteinExistence type="predicted"/>
<dbReference type="InterPro" id="IPR036390">
    <property type="entry name" value="WH_DNA-bd_sf"/>
</dbReference>
<organism evidence="5 6">
    <name type="scientific">Thermoactinomyces mirandus</name>
    <dbReference type="NCBI Taxonomy" id="2756294"/>
    <lineage>
        <taxon>Bacteria</taxon>
        <taxon>Bacillati</taxon>
        <taxon>Bacillota</taxon>
        <taxon>Bacilli</taxon>
        <taxon>Bacillales</taxon>
        <taxon>Thermoactinomycetaceae</taxon>
        <taxon>Thermoactinomyces</taxon>
    </lineage>
</organism>
<dbReference type="PROSITE" id="PS50995">
    <property type="entry name" value="HTH_MARR_2"/>
    <property type="match status" value="1"/>
</dbReference>
<keyword evidence="3" id="KW-0804">Transcription</keyword>
<dbReference type="PRINTS" id="PR00598">
    <property type="entry name" value="HTHMARR"/>
</dbReference>
<sequence>MYSDRQIRDLLYVFNRVVAIYHLLLLEELKGYHLTFSHARVIHQLKIKEPRTSAEIIEKLEISASSLSGMLDRLEQMGMILRKRDKKDRRIIWICLSERSKKMIEEISNSQTRKISKHLEKIHLTPEEIDVLIEKLHLLVESFYLPSKKERRPEA</sequence>
<feature type="domain" description="HTH marR-type" evidence="4">
    <location>
        <begin position="7"/>
        <end position="141"/>
    </location>
</feature>
<dbReference type="Pfam" id="PF12802">
    <property type="entry name" value="MarR_2"/>
    <property type="match status" value="1"/>
</dbReference>
<evidence type="ECO:0000313" key="5">
    <source>
        <dbReference type="EMBL" id="MBA4602026.1"/>
    </source>
</evidence>
<dbReference type="InterPro" id="IPR000835">
    <property type="entry name" value="HTH_MarR-typ"/>
</dbReference>
<evidence type="ECO:0000256" key="2">
    <source>
        <dbReference type="ARBA" id="ARBA00023125"/>
    </source>
</evidence>
<dbReference type="EMBL" id="JACEOL010000023">
    <property type="protein sequence ID" value="MBA4602026.1"/>
    <property type="molecule type" value="Genomic_DNA"/>
</dbReference>
<evidence type="ECO:0000256" key="1">
    <source>
        <dbReference type="ARBA" id="ARBA00023015"/>
    </source>
</evidence>
<dbReference type="PANTHER" id="PTHR42756:SF1">
    <property type="entry name" value="TRANSCRIPTIONAL REPRESSOR OF EMRAB OPERON"/>
    <property type="match status" value="1"/>
</dbReference>
<dbReference type="SMART" id="SM00347">
    <property type="entry name" value="HTH_MARR"/>
    <property type="match status" value="1"/>
</dbReference>
<name>A0A7W1XRT2_9BACL</name>
<accession>A0A7W1XRT2</accession>
<comment type="caution">
    <text evidence="5">The sequence shown here is derived from an EMBL/GenBank/DDBJ whole genome shotgun (WGS) entry which is preliminary data.</text>
</comment>
<dbReference type="PANTHER" id="PTHR42756">
    <property type="entry name" value="TRANSCRIPTIONAL REGULATOR, MARR"/>
    <property type="match status" value="1"/>
</dbReference>
<reference evidence="5 6" key="1">
    <citation type="submission" date="2020-07" db="EMBL/GenBank/DDBJ databases">
        <title>Thermoactinomyces phylogeny.</title>
        <authorList>
            <person name="Dunlap C."/>
        </authorList>
    </citation>
    <scope>NUCLEOTIDE SEQUENCE [LARGE SCALE GENOMIC DNA]</scope>
    <source>
        <strain evidence="5 6">AMNI-1</strain>
    </source>
</reference>
<dbReference type="InterPro" id="IPR036388">
    <property type="entry name" value="WH-like_DNA-bd_sf"/>
</dbReference>
<dbReference type="AlphaFoldDB" id="A0A7W1XRT2"/>
<keyword evidence="1" id="KW-0805">Transcription regulation</keyword>
<dbReference type="GO" id="GO:0003700">
    <property type="term" value="F:DNA-binding transcription factor activity"/>
    <property type="evidence" value="ECO:0007669"/>
    <property type="project" value="InterPro"/>
</dbReference>
<protein>
    <submittedName>
        <fullName evidence="5">MarR family transcriptional regulator</fullName>
    </submittedName>
</protein>
<dbReference type="GO" id="GO:0003677">
    <property type="term" value="F:DNA binding"/>
    <property type="evidence" value="ECO:0007669"/>
    <property type="project" value="UniProtKB-KW"/>
</dbReference>